<dbReference type="PROSITE" id="PS50177">
    <property type="entry name" value="NTF2_DOMAIN"/>
    <property type="match status" value="1"/>
</dbReference>
<dbReference type="InterPro" id="IPR045875">
    <property type="entry name" value="NTF2"/>
</dbReference>
<evidence type="ECO:0000259" key="3">
    <source>
        <dbReference type="PROSITE" id="PS50177"/>
    </source>
</evidence>
<dbReference type="InterPro" id="IPR032710">
    <property type="entry name" value="NTF2-like_dom_sf"/>
</dbReference>
<dbReference type="Gene3D" id="3.10.450.50">
    <property type="match status" value="1"/>
</dbReference>
<keyword evidence="4" id="KW-1185">Reference proteome</keyword>
<accession>A0A914WHT2</accession>
<comment type="subcellular location">
    <subcellularLocation>
        <location evidence="2">Cytoplasm</location>
    </subcellularLocation>
    <subcellularLocation>
        <location evidence="2">Nucleus</location>
    </subcellularLocation>
</comment>
<dbReference type="AlphaFoldDB" id="A0A914WHT2"/>
<dbReference type="WBParaSite" id="PSAMB.scaffold427size51672.g5837.t2">
    <property type="protein sequence ID" value="PSAMB.scaffold427size51672.g5837.t2"/>
    <property type="gene ID" value="PSAMB.scaffold427size51672.g5837"/>
</dbReference>
<evidence type="ECO:0000256" key="1">
    <source>
        <dbReference type="ARBA" id="ARBA00022490"/>
    </source>
</evidence>
<dbReference type="InterPro" id="IPR002075">
    <property type="entry name" value="NTF2_dom"/>
</dbReference>
<keyword evidence="2" id="KW-0539">Nucleus</keyword>
<dbReference type="GO" id="GO:0005737">
    <property type="term" value="C:cytoplasm"/>
    <property type="evidence" value="ECO:0007669"/>
    <property type="project" value="UniProtKB-SubCell"/>
</dbReference>
<comment type="function">
    <text evidence="2">Has a role in nuclear-cytoplasmic transport of proteins and mRNAs.</text>
</comment>
<evidence type="ECO:0000313" key="4">
    <source>
        <dbReference type="Proteomes" id="UP000887566"/>
    </source>
</evidence>
<keyword evidence="2" id="KW-0813">Transport</keyword>
<dbReference type="Proteomes" id="UP000887566">
    <property type="component" value="Unplaced"/>
</dbReference>
<evidence type="ECO:0000256" key="2">
    <source>
        <dbReference type="RuleBase" id="RU369002"/>
    </source>
</evidence>
<name>A0A914WHT2_9BILA</name>
<dbReference type="PANTHER" id="PTHR12612">
    <property type="entry name" value="NUCLEAR TRANSPORT FACTOR 2"/>
    <property type="match status" value="1"/>
</dbReference>
<evidence type="ECO:0000313" key="5">
    <source>
        <dbReference type="WBParaSite" id="PSAMB.scaffold427size51672.g5837.t2"/>
    </source>
</evidence>
<protein>
    <recommendedName>
        <fullName evidence="2">NTF2-related export protein</fullName>
    </recommendedName>
</protein>
<proteinExistence type="predicted"/>
<organism evidence="4 5">
    <name type="scientific">Plectus sambesii</name>
    <dbReference type="NCBI Taxonomy" id="2011161"/>
    <lineage>
        <taxon>Eukaryota</taxon>
        <taxon>Metazoa</taxon>
        <taxon>Ecdysozoa</taxon>
        <taxon>Nematoda</taxon>
        <taxon>Chromadorea</taxon>
        <taxon>Plectida</taxon>
        <taxon>Plectina</taxon>
        <taxon>Plectoidea</taxon>
        <taxon>Plectidae</taxon>
        <taxon>Plectus</taxon>
    </lineage>
</organism>
<sequence>MEQGFNPNFEAIGNAFVQHYYQKFDTVDATARTVGLQDLYDVANSYMTFEGVQVKGRDAILQKFGSLTFKTIQRGITKSDCQPLADGSILVSVLGQLKTDEDPIQSYNHTFILRPSAQSFFIANEIFRLVLHNM</sequence>
<dbReference type="CDD" id="cd00780">
    <property type="entry name" value="NTF2"/>
    <property type="match status" value="1"/>
</dbReference>
<dbReference type="GO" id="GO:0005635">
    <property type="term" value="C:nuclear envelope"/>
    <property type="evidence" value="ECO:0007669"/>
    <property type="project" value="UniProtKB-ARBA"/>
</dbReference>
<dbReference type="SUPFAM" id="SSF54427">
    <property type="entry name" value="NTF2-like"/>
    <property type="match status" value="1"/>
</dbReference>
<dbReference type="FunFam" id="3.10.450.50:FF:000005">
    <property type="entry name" value="Nuclear transport factor 2"/>
    <property type="match status" value="1"/>
</dbReference>
<dbReference type="InterPro" id="IPR018222">
    <property type="entry name" value="Nuclear_transport_factor_2_euk"/>
</dbReference>
<keyword evidence="1 2" id="KW-0963">Cytoplasm</keyword>
<reference evidence="5" key="1">
    <citation type="submission" date="2022-11" db="UniProtKB">
        <authorList>
            <consortium name="WormBaseParasite"/>
        </authorList>
    </citation>
    <scope>IDENTIFICATION</scope>
</reference>
<keyword evidence="2" id="KW-0653">Protein transport</keyword>
<dbReference type="GO" id="GO:0006606">
    <property type="term" value="P:protein import into nucleus"/>
    <property type="evidence" value="ECO:0007669"/>
    <property type="project" value="UniProtKB-ARBA"/>
</dbReference>
<dbReference type="Pfam" id="PF02136">
    <property type="entry name" value="NTF2"/>
    <property type="match status" value="1"/>
</dbReference>
<dbReference type="GO" id="GO:0051028">
    <property type="term" value="P:mRNA transport"/>
    <property type="evidence" value="ECO:0007669"/>
    <property type="project" value="UniProtKB-UniRule"/>
</dbReference>
<feature type="domain" description="NTF2" evidence="3">
    <location>
        <begin position="12"/>
        <end position="129"/>
    </location>
</feature>